<name>A0A9N7U0M9_PLEPL</name>
<keyword evidence="3" id="KW-1185">Reference proteome</keyword>
<reference evidence="2" key="1">
    <citation type="submission" date="2020-03" db="EMBL/GenBank/DDBJ databases">
        <authorList>
            <person name="Weist P."/>
        </authorList>
    </citation>
    <scope>NUCLEOTIDE SEQUENCE</scope>
</reference>
<sequence length="125" mass="13632">MADVRAAAFATNMAVWKLLFSRVPGRRTGRESGQGKSRGSGPTTLQQAARVPLSKAPYSPNICSPSACTRLLTALCVLHQMDDSLTSLAETFLSDWRDRLTVQRPGAEREQRGGDRGDGKVRQET</sequence>
<feature type="compositionally biased region" description="Polar residues" evidence="1">
    <location>
        <begin position="34"/>
        <end position="47"/>
    </location>
</feature>
<comment type="caution">
    <text evidence="2">The sequence shown here is derived from an EMBL/GenBank/DDBJ whole genome shotgun (WGS) entry which is preliminary data.</text>
</comment>
<organism evidence="2 3">
    <name type="scientific">Pleuronectes platessa</name>
    <name type="common">European plaice</name>
    <dbReference type="NCBI Taxonomy" id="8262"/>
    <lineage>
        <taxon>Eukaryota</taxon>
        <taxon>Metazoa</taxon>
        <taxon>Chordata</taxon>
        <taxon>Craniata</taxon>
        <taxon>Vertebrata</taxon>
        <taxon>Euteleostomi</taxon>
        <taxon>Actinopterygii</taxon>
        <taxon>Neopterygii</taxon>
        <taxon>Teleostei</taxon>
        <taxon>Neoteleostei</taxon>
        <taxon>Acanthomorphata</taxon>
        <taxon>Carangaria</taxon>
        <taxon>Pleuronectiformes</taxon>
        <taxon>Pleuronectoidei</taxon>
        <taxon>Pleuronectidae</taxon>
        <taxon>Pleuronectes</taxon>
    </lineage>
</organism>
<dbReference type="EMBL" id="CADEAL010000576">
    <property type="protein sequence ID" value="CAB1422333.1"/>
    <property type="molecule type" value="Genomic_DNA"/>
</dbReference>
<evidence type="ECO:0000256" key="1">
    <source>
        <dbReference type="SAM" id="MobiDB-lite"/>
    </source>
</evidence>
<evidence type="ECO:0000313" key="2">
    <source>
        <dbReference type="EMBL" id="CAB1422333.1"/>
    </source>
</evidence>
<evidence type="ECO:0000313" key="3">
    <source>
        <dbReference type="Proteomes" id="UP001153269"/>
    </source>
</evidence>
<protein>
    <submittedName>
        <fullName evidence="2">Uncharacterized protein</fullName>
    </submittedName>
</protein>
<proteinExistence type="predicted"/>
<feature type="region of interest" description="Disordered" evidence="1">
    <location>
        <begin position="103"/>
        <end position="125"/>
    </location>
</feature>
<dbReference type="Proteomes" id="UP001153269">
    <property type="component" value="Unassembled WGS sequence"/>
</dbReference>
<accession>A0A9N7U0M9</accession>
<feature type="region of interest" description="Disordered" evidence="1">
    <location>
        <begin position="25"/>
        <end position="49"/>
    </location>
</feature>
<gene>
    <name evidence="2" type="ORF">PLEPLA_LOCUS10248</name>
</gene>
<dbReference type="AlphaFoldDB" id="A0A9N7U0M9"/>